<keyword evidence="2" id="KW-1185">Reference proteome</keyword>
<reference evidence="1" key="1">
    <citation type="journal article" date="2023" name="GigaByte">
        <title>Genome assembly of the bearded iris, Iris pallida Lam.</title>
        <authorList>
            <person name="Bruccoleri R.E."/>
            <person name="Oakeley E.J."/>
            <person name="Faust A.M.E."/>
            <person name="Altorfer M."/>
            <person name="Dessus-Babus S."/>
            <person name="Burckhardt D."/>
            <person name="Oertli M."/>
            <person name="Naumann U."/>
            <person name="Petersen F."/>
            <person name="Wong J."/>
        </authorList>
    </citation>
    <scope>NUCLEOTIDE SEQUENCE</scope>
    <source>
        <strain evidence="1">GSM-AAB239-AS_SAM_17_03QT</strain>
    </source>
</reference>
<evidence type="ECO:0000313" key="2">
    <source>
        <dbReference type="Proteomes" id="UP001140949"/>
    </source>
</evidence>
<organism evidence="1 2">
    <name type="scientific">Iris pallida</name>
    <name type="common">Sweet iris</name>
    <dbReference type="NCBI Taxonomy" id="29817"/>
    <lineage>
        <taxon>Eukaryota</taxon>
        <taxon>Viridiplantae</taxon>
        <taxon>Streptophyta</taxon>
        <taxon>Embryophyta</taxon>
        <taxon>Tracheophyta</taxon>
        <taxon>Spermatophyta</taxon>
        <taxon>Magnoliopsida</taxon>
        <taxon>Liliopsida</taxon>
        <taxon>Asparagales</taxon>
        <taxon>Iridaceae</taxon>
        <taxon>Iridoideae</taxon>
        <taxon>Irideae</taxon>
        <taxon>Iris</taxon>
    </lineage>
</organism>
<dbReference type="AlphaFoldDB" id="A0AAX6FE69"/>
<name>A0AAX6FE69_IRIPA</name>
<dbReference type="EMBL" id="JANAVB010029618">
    <property type="protein sequence ID" value="KAJ6814589.1"/>
    <property type="molecule type" value="Genomic_DNA"/>
</dbReference>
<gene>
    <name evidence="1" type="ORF">M6B38_138885</name>
</gene>
<accession>A0AAX6FE69</accession>
<reference evidence="1" key="2">
    <citation type="submission" date="2023-04" db="EMBL/GenBank/DDBJ databases">
        <authorList>
            <person name="Bruccoleri R.E."/>
            <person name="Oakeley E.J."/>
            <person name="Faust A.-M."/>
            <person name="Dessus-Babus S."/>
            <person name="Altorfer M."/>
            <person name="Burckhardt D."/>
            <person name="Oertli M."/>
            <person name="Naumann U."/>
            <person name="Petersen F."/>
            <person name="Wong J."/>
        </authorList>
    </citation>
    <scope>NUCLEOTIDE SEQUENCE</scope>
    <source>
        <strain evidence="1">GSM-AAB239-AS_SAM_17_03QT</strain>
        <tissue evidence="1">Leaf</tissue>
    </source>
</reference>
<evidence type="ECO:0000313" key="1">
    <source>
        <dbReference type="EMBL" id="KAJ6814589.1"/>
    </source>
</evidence>
<comment type="caution">
    <text evidence="1">The sequence shown here is derived from an EMBL/GenBank/DDBJ whole genome shotgun (WGS) entry which is preliminary data.</text>
</comment>
<dbReference type="Proteomes" id="UP001140949">
    <property type="component" value="Unassembled WGS sequence"/>
</dbReference>
<protein>
    <submittedName>
        <fullName evidence="1">Steroid reductase DET2 isoform X1</fullName>
    </submittedName>
</protein>
<proteinExistence type="predicted"/>
<sequence length="74" mass="8583">MLTAIPQKKIPVPTAIRNHQIHNPTPPPPPLVLPLMEDWVWRYALWRLKQKAMRTMESGTPLVVVAVVKRRRRG</sequence>